<comment type="caution">
    <text evidence="2">The sequence shown here is derived from an EMBL/GenBank/DDBJ whole genome shotgun (WGS) entry which is preliminary data.</text>
</comment>
<protein>
    <submittedName>
        <fullName evidence="2">12821_t:CDS:1</fullName>
    </submittedName>
</protein>
<feature type="non-terminal residue" evidence="2">
    <location>
        <position position="1"/>
    </location>
</feature>
<accession>A0A9N8W226</accession>
<feature type="region of interest" description="Disordered" evidence="1">
    <location>
        <begin position="1"/>
        <end position="28"/>
    </location>
</feature>
<keyword evidence="3" id="KW-1185">Reference proteome</keyword>
<evidence type="ECO:0000313" key="2">
    <source>
        <dbReference type="EMBL" id="CAG8469380.1"/>
    </source>
</evidence>
<gene>
    <name evidence="2" type="ORF">AGERDE_LOCUS2660</name>
</gene>
<dbReference type="AlphaFoldDB" id="A0A9N8W226"/>
<name>A0A9N8W226_9GLOM</name>
<organism evidence="2 3">
    <name type="scientific">Ambispora gerdemannii</name>
    <dbReference type="NCBI Taxonomy" id="144530"/>
    <lineage>
        <taxon>Eukaryota</taxon>
        <taxon>Fungi</taxon>
        <taxon>Fungi incertae sedis</taxon>
        <taxon>Mucoromycota</taxon>
        <taxon>Glomeromycotina</taxon>
        <taxon>Glomeromycetes</taxon>
        <taxon>Archaeosporales</taxon>
        <taxon>Ambisporaceae</taxon>
        <taxon>Ambispora</taxon>
    </lineage>
</organism>
<dbReference type="Proteomes" id="UP000789831">
    <property type="component" value="Unassembled WGS sequence"/>
</dbReference>
<proteinExistence type="predicted"/>
<evidence type="ECO:0000256" key="1">
    <source>
        <dbReference type="SAM" id="MobiDB-lite"/>
    </source>
</evidence>
<sequence>NKLYKMNRPQNALITDRQQTRSLQNHSQNIQQNRQLNQQLLQQQQQPPVHSNIIIGTADIFNNPSTAVDHQNDNNLLIVLCDAYQ</sequence>
<evidence type="ECO:0000313" key="3">
    <source>
        <dbReference type="Proteomes" id="UP000789831"/>
    </source>
</evidence>
<dbReference type="EMBL" id="CAJVPL010000228">
    <property type="protein sequence ID" value="CAG8469380.1"/>
    <property type="molecule type" value="Genomic_DNA"/>
</dbReference>
<reference evidence="2" key="1">
    <citation type="submission" date="2021-06" db="EMBL/GenBank/DDBJ databases">
        <authorList>
            <person name="Kallberg Y."/>
            <person name="Tangrot J."/>
            <person name="Rosling A."/>
        </authorList>
    </citation>
    <scope>NUCLEOTIDE SEQUENCE</scope>
    <source>
        <strain evidence="2">MT106</strain>
    </source>
</reference>
<feature type="compositionally biased region" description="Polar residues" evidence="1">
    <location>
        <begin position="8"/>
        <end position="27"/>
    </location>
</feature>